<name>A0A6C0L8L5_9ZZZZ</name>
<proteinExistence type="predicted"/>
<protein>
    <submittedName>
        <fullName evidence="1">Uncharacterized protein</fullName>
    </submittedName>
</protein>
<reference evidence="1" key="1">
    <citation type="journal article" date="2020" name="Nature">
        <title>Giant virus diversity and host interactions through global metagenomics.</title>
        <authorList>
            <person name="Schulz F."/>
            <person name="Roux S."/>
            <person name="Paez-Espino D."/>
            <person name="Jungbluth S."/>
            <person name="Walsh D.A."/>
            <person name="Denef V.J."/>
            <person name="McMahon K.D."/>
            <person name="Konstantinidis K.T."/>
            <person name="Eloe-Fadrosh E.A."/>
            <person name="Kyrpides N.C."/>
            <person name="Woyke T."/>
        </authorList>
    </citation>
    <scope>NUCLEOTIDE SEQUENCE</scope>
    <source>
        <strain evidence="1">GVMAG-M-3300027763-16</strain>
    </source>
</reference>
<evidence type="ECO:0000313" key="1">
    <source>
        <dbReference type="EMBL" id="QHU27346.1"/>
    </source>
</evidence>
<organism evidence="1">
    <name type="scientific">viral metagenome</name>
    <dbReference type="NCBI Taxonomy" id="1070528"/>
    <lineage>
        <taxon>unclassified sequences</taxon>
        <taxon>metagenomes</taxon>
        <taxon>organismal metagenomes</taxon>
    </lineage>
</organism>
<dbReference type="AlphaFoldDB" id="A0A6C0L8L5"/>
<dbReference type="EMBL" id="MN740454">
    <property type="protein sequence ID" value="QHU27346.1"/>
    <property type="molecule type" value="Genomic_DNA"/>
</dbReference>
<sequence length="198" mass="23983">MWYIQKLEDDTLYSVYEFAGNQLFQKNINLIYYNIQDICDEDYKVLNNRLEEHILTWINNNMASHTVELYVYNYGIDNAIILLNKFNNSSTTKKFTNTTSKNLLFALFYNKFTIDYITPTFYRTSFTSKYNYPLSQIIIIQRVWRKRLAYKKKIKRETIENDFTYLIEKINKEITGEPSKRVLIYLVNKYRRRLSKTL</sequence>
<accession>A0A6C0L8L5</accession>